<reference evidence="2 3" key="1">
    <citation type="submission" date="2024-10" db="EMBL/GenBank/DDBJ databases">
        <authorList>
            <person name="Topkara A.R."/>
            <person name="Saygin H."/>
        </authorList>
    </citation>
    <scope>NUCLEOTIDE SEQUENCE [LARGE SCALE GENOMIC DNA]</scope>
    <source>
        <strain evidence="2 3">M3C6</strain>
    </source>
</reference>
<comment type="caution">
    <text evidence="2">The sequence shown here is derived from an EMBL/GenBank/DDBJ whole genome shotgun (WGS) entry which is preliminary data.</text>
</comment>
<dbReference type="Gene3D" id="2.60.40.420">
    <property type="entry name" value="Cupredoxins - blue copper proteins"/>
    <property type="match status" value="1"/>
</dbReference>
<organism evidence="2 3">
    <name type="scientific">Nonomuraea marmarensis</name>
    <dbReference type="NCBI Taxonomy" id="3351344"/>
    <lineage>
        <taxon>Bacteria</taxon>
        <taxon>Bacillati</taxon>
        <taxon>Actinomycetota</taxon>
        <taxon>Actinomycetes</taxon>
        <taxon>Streptosporangiales</taxon>
        <taxon>Streptosporangiaceae</taxon>
        <taxon>Nonomuraea</taxon>
    </lineage>
</organism>
<dbReference type="Proteomes" id="UP001603978">
    <property type="component" value="Unassembled WGS sequence"/>
</dbReference>
<evidence type="ECO:0000313" key="2">
    <source>
        <dbReference type="EMBL" id="MFG1707817.1"/>
    </source>
</evidence>
<evidence type="ECO:0000313" key="3">
    <source>
        <dbReference type="Proteomes" id="UP001603978"/>
    </source>
</evidence>
<name>A0ABW7AKF4_9ACTN</name>
<gene>
    <name evidence="2" type="ORF">ACFLIM_31885</name>
</gene>
<dbReference type="SUPFAM" id="SSF49503">
    <property type="entry name" value="Cupredoxins"/>
    <property type="match status" value="1"/>
</dbReference>
<dbReference type="EMBL" id="JBICRM010000023">
    <property type="protein sequence ID" value="MFG1707817.1"/>
    <property type="molecule type" value="Genomic_DNA"/>
</dbReference>
<dbReference type="InterPro" id="IPR011706">
    <property type="entry name" value="Cu-oxidase_C"/>
</dbReference>
<sequence>MNGFDTNFDRANELYAVNTIPFAYMAEPVKVNLGELVRIYLVNVLEYDLVNSFHIHGNFFDWYPTGTSCTPTR</sequence>
<proteinExistence type="predicted"/>
<protein>
    <submittedName>
        <fullName evidence="2">Multicopper oxidase domain-containing protein</fullName>
    </submittedName>
</protein>
<keyword evidence="3" id="KW-1185">Reference proteome</keyword>
<dbReference type="Pfam" id="PF07731">
    <property type="entry name" value="Cu-oxidase_2"/>
    <property type="match status" value="1"/>
</dbReference>
<dbReference type="InterPro" id="IPR008972">
    <property type="entry name" value="Cupredoxin"/>
</dbReference>
<feature type="domain" description="Plastocyanin-like" evidence="1">
    <location>
        <begin position="13"/>
        <end position="65"/>
    </location>
</feature>
<dbReference type="RefSeq" id="WP_393171800.1">
    <property type="nucleotide sequence ID" value="NZ_JBICRM010000023.1"/>
</dbReference>
<accession>A0ABW7AKF4</accession>
<evidence type="ECO:0000259" key="1">
    <source>
        <dbReference type="Pfam" id="PF07731"/>
    </source>
</evidence>